<dbReference type="SUPFAM" id="SSF103473">
    <property type="entry name" value="MFS general substrate transporter"/>
    <property type="match status" value="1"/>
</dbReference>
<dbReference type="InterPro" id="IPR003663">
    <property type="entry name" value="Sugar/inositol_transpt"/>
</dbReference>
<dbReference type="InterPro" id="IPR005828">
    <property type="entry name" value="MFS_sugar_transport-like"/>
</dbReference>
<evidence type="ECO:0000256" key="7">
    <source>
        <dbReference type="SAM" id="Phobius"/>
    </source>
</evidence>
<dbReference type="InterPro" id="IPR036259">
    <property type="entry name" value="MFS_trans_sf"/>
</dbReference>
<feature type="transmembrane region" description="Helical" evidence="7">
    <location>
        <begin position="451"/>
        <end position="471"/>
    </location>
</feature>
<feature type="transmembrane region" description="Helical" evidence="7">
    <location>
        <begin position="483"/>
        <end position="507"/>
    </location>
</feature>
<protein>
    <recommendedName>
        <fullName evidence="8">Major facilitator superfamily (MFS) profile domain-containing protein</fullName>
    </recommendedName>
</protein>
<dbReference type="GO" id="GO:0016020">
    <property type="term" value="C:membrane"/>
    <property type="evidence" value="ECO:0007669"/>
    <property type="project" value="UniProtKB-SubCell"/>
</dbReference>
<evidence type="ECO:0000256" key="3">
    <source>
        <dbReference type="ARBA" id="ARBA00022692"/>
    </source>
</evidence>
<evidence type="ECO:0000313" key="9">
    <source>
        <dbReference type="EMBL" id="CAF1448045.1"/>
    </source>
</evidence>
<dbReference type="PRINTS" id="PR00171">
    <property type="entry name" value="SUGRTRNSPORT"/>
</dbReference>
<keyword evidence="4 7" id="KW-1133">Transmembrane helix</keyword>
<keyword evidence="3 7" id="KW-0812">Transmembrane</keyword>
<name>A0A815PEB5_ADIRI</name>
<dbReference type="Proteomes" id="UP000663852">
    <property type="component" value="Unassembled WGS sequence"/>
</dbReference>
<feature type="transmembrane region" description="Helical" evidence="7">
    <location>
        <begin position="272"/>
        <end position="293"/>
    </location>
</feature>
<keyword evidence="5 7" id="KW-0472">Membrane</keyword>
<organism evidence="9 10">
    <name type="scientific">Adineta ricciae</name>
    <name type="common">Rotifer</name>
    <dbReference type="NCBI Taxonomy" id="249248"/>
    <lineage>
        <taxon>Eukaryota</taxon>
        <taxon>Metazoa</taxon>
        <taxon>Spiralia</taxon>
        <taxon>Gnathifera</taxon>
        <taxon>Rotifera</taxon>
        <taxon>Eurotatoria</taxon>
        <taxon>Bdelloidea</taxon>
        <taxon>Adinetida</taxon>
        <taxon>Adinetidae</taxon>
        <taxon>Adineta</taxon>
    </lineage>
</organism>
<feature type="transmembrane region" description="Helical" evidence="7">
    <location>
        <begin position="40"/>
        <end position="58"/>
    </location>
</feature>
<dbReference type="PANTHER" id="PTHR23503">
    <property type="entry name" value="SOLUTE CARRIER FAMILY 2"/>
    <property type="match status" value="1"/>
</dbReference>
<sequence length="549" mass="61695">MAQRSIQGIQDVRIRTLTMHSVIAPENFQFINNHQKWTSSLIWTVLVVTLSTSFVMGVNNGGPNQYNSFIVPWARGYPFPCQKADDAARWVATVWWDCNYTAISLFNKTGYYYLPAIPADKQVLQSIIDAAHSICFVIGGTIGGLTGQYWYLLFTRRNAICVGMVLAVIGSLLMIIPLEIYNGYTKGDPSRIQILDALENKDIAVALLYLARFFSGWSAGMCCVVSTIYLMDISPRTMRGKVVSFHQLFVVIGLLVGQIVGLPWLLGQHNTWNWGMSWIGLFPLAGCFLVWSLPESPRWLVQEHQRNEAAASLRTLRQTTSIQAELDEIERQEATVAIQDVSIYEVFTSNRYRWPLLTSIALNAIQQLSGINSVFFYSNKTFSSIGFAGDKIYWGVLSTGIINLIMTAASLRFVETFGRRPLILYPLIIITITMILLCISIQIHIPILSLVLTLIFIAVSAVGLGPIPYIYPNEVFTINMRPAALSISMFASWLCNTLINILFPLLISVLGGYVFLIFCFFCIVAFAILWCKMAETKHKKLSEIEAFWT</sequence>
<gene>
    <name evidence="9" type="ORF">EDS130_LOCUS39337</name>
</gene>
<feature type="transmembrane region" description="Helical" evidence="7">
    <location>
        <begin position="130"/>
        <end position="152"/>
    </location>
</feature>
<comment type="caution">
    <text evidence="9">The sequence shown here is derived from an EMBL/GenBank/DDBJ whole genome shotgun (WGS) entry which is preliminary data.</text>
</comment>
<feature type="transmembrane region" description="Helical" evidence="7">
    <location>
        <begin position="203"/>
        <end position="230"/>
    </location>
</feature>
<keyword evidence="2 6" id="KW-0813">Transport</keyword>
<dbReference type="PANTHER" id="PTHR23503:SF8">
    <property type="entry name" value="FACILITATED GLUCOSE TRANSPORTER PROTEIN 1"/>
    <property type="match status" value="1"/>
</dbReference>
<evidence type="ECO:0000256" key="6">
    <source>
        <dbReference type="RuleBase" id="RU003346"/>
    </source>
</evidence>
<feature type="transmembrane region" description="Helical" evidence="7">
    <location>
        <begin position="242"/>
        <end position="266"/>
    </location>
</feature>
<evidence type="ECO:0000259" key="8">
    <source>
        <dbReference type="PROSITE" id="PS50850"/>
    </source>
</evidence>
<reference evidence="9" key="1">
    <citation type="submission" date="2021-02" db="EMBL/GenBank/DDBJ databases">
        <authorList>
            <person name="Nowell W R."/>
        </authorList>
    </citation>
    <scope>NUCLEOTIDE SEQUENCE</scope>
</reference>
<proteinExistence type="inferred from homology"/>
<evidence type="ECO:0000313" key="10">
    <source>
        <dbReference type="Proteomes" id="UP000663852"/>
    </source>
</evidence>
<evidence type="ECO:0000256" key="5">
    <source>
        <dbReference type="ARBA" id="ARBA00023136"/>
    </source>
</evidence>
<dbReference type="NCBIfam" id="TIGR00879">
    <property type="entry name" value="SP"/>
    <property type="match status" value="1"/>
</dbReference>
<dbReference type="EMBL" id="CAJNOJ010000437">
    <property type="protein sequence ID" value="CAF1448045.1"/>
    <property type="molecule type" value="Genomic_DNA"/>
</dbReference>
<feature type="transmembrane region" description="Helical" evidence="7">
    <location>
        <begin position="392"/>
        <end position="411"/>
    </location>
</feature>
<accession>A0A815PEB5</accession>
<feature type="transmembrane region" description="Helical" evidence="7">
    <location>
        <begin position="356"/>
        <end position="377"/>
    </location>
</feature>
<dbReference type="InterPro" id="IPR045263">
    <property type="entry name" value="GLUT"/>
</dbReference>
<dbReference type="AlphaFoldDB" id="A0A815PEB5"/>
<dbReference type="InterPro" id="IPR020846">
    <property type="entry name" value="MFS_dom"/>
</dbReference>
<evidence type="ECO:0000256" key="4">
    <source>
        <dbReference type="ARBA" id="ARBA00022989"/>
    </source>
</evidence>
<dbReference type="OrthoDB" id="4540492at2759"/>
<dbReference type="GO" id="GO:0015149">
    <property type="term" value="F:hexose transmembrane transporter activity"/>
    <property type="evidence" value="ECO:0007669"/>
    <property type="project" value="TreeGrafter"/>
</dbReference>
<comment type="subcellular location">
    <subcellularLocation>
        <location evidence="1">Membrane</location>
        <topology evidence="1">Multi-pass membrane protein</topology>
    </subcellularLocation>
</comment>
<feature type="domain" description="Major facilitator superfamily (MFS) profile" evidence="8">
    <location>
        <begin position="45"/>
        <end position="537"/>
    </location>
</feature>
<dbReference type="Gene3D" id="1.20.1250.20">
    <property type="entry name" value="MFS general substrate transporter like domains"/>
    <property type="match status" value="1"/>
</dbReference>
<comment type="similarity">
    <text evidence="6">Belongs to the major facilitator superfamily. Sugar transporter (TC 2.A.1.1) family.</text>
</comment>
<evidence type="ECO:0000256" key="2">
    <source>
        <dbReference type="ARBA" id="ARBA00022448"/>
    </source>
</evidence>
<dbReference type="PROSITE" id="PS50850">
    <property type="entry name" value="MFS"/>
    <property type="match status" value="1"/>
</dbReference>
<feature type="transmembrane region" description="Helical" evidence="7">
    <location>
        <begin position="159"/>
        <end position="183"/>
    </location>
</feature>
<feature type="transmembrane region" description="Helical" evidence="7">
    <location>
        <begin position="423"/>
        <end position="445"/>
    </location>
</feature>
<feature type="transmembrane region" description="Helical" evidence="7">
    <location>
        <begin position="513"/>
        <end position="531"/>
    </location>
</feature>
<dbReference type="Pfam" id="PF00083">
    <property type="entry name" value="Sugar_tr"/>
    <property type="match status" value="1"/>
</dbReference>
<evidence type="ECO:0000256" key="1">
    <source>
        <dbReference type="ARBA" id="ARBA00004141"/>
    </source>
</evidence>